<dbReference type="InterPro" id="IPR015424">
    <property type="entry name" value="PyrdxlP-dep_Trfase"/>
</dbReference>
<dbReference type="InterPro" id="IPR049704">
    <property type="entry name" value="Aminotrans_3_PPA_site"/>
</dbReference>
<dbReference type="GO" id="GO:0006526">
    <property type="term" value="P:L-arginine biosynthetic process"/>
    <property type="evidence" value="ECO:0007669"/>
    <property type="project" value="UniProtKB-UniPathway"/>
</dbReference>
<evidence type="ECO:0000256" key="1">
    <source>
        <dbReference type="ARBA" id="ARBA00001933"/>
    </source>
</evidence>
<dbReference type="PANTHER" id="PTHR11986:SF79">
    <property type="entry name" value="ACETYLORNITHINE AMINOTRANSFERASE, MITOCHONDRIAL"/>
    <property type="match status" value="1"/>
</dbReference>
<evidence type="ECO:0000256" key="6">
    <source>
        <dbReference type="ARBA" id="ARBA00005363"/>
    </source>
</evidence>
<evidence type="ECO:0000256" key="2">
    <source>
        <dbReference type="ARBA" id="ARBA00004304"/>
    </source>
</evidence>
<dbReference type="NCBIfam" id="NF002325">
    <property type="entry name" value="PRK01278.1"/>
    <property type="match status" value="1"/>
</dbReference>
<dbReference type="Gene3D" id="3.90.1150.10">
    <property type="entry name" value="Aspartate Aminotransferase, domain 1"/>
    <property type="match status" value="1"/>
</dbReference>
<comment type="similarity">
    <text evidence="7">Belongs to the class-III pyridoxal-phosphate-dependent aminotransferase family.</text>
</comment>
<dbReference type="PROSITE" id="PS51914">
    <property type="entry name" value="MRH"/>
    <property type="match status" value="1"/>
</dbReference>
<keyword evidence="10 27" id="KW-0032">Aminotransferase</keyword>
<evidence type="ECO:0000256" key="9">
    <source>
        <dbReference type="ARBA" id="ARBA00013776"/>
    </source>
</evidence>
<dbReference type="CDD" id="cd00610">
    <property type="entry name" value="OAT_like"/>
    <property type="match status" value="1"/>
</dbReference>
<evidence type="ECO:0000256" key="13">
    <source>
        <dbReference type="ARBA" id="ARBA00022692"/>
    </source>
</evidence>
<comment type="cofactor">
    <cofactor evidence="1">
        <name>pyridoxal 5'-phosphate</name>
        <dbReference type="ChEBI" id="CHEBI:597326"/>
    </cofactor>
</comment>
<evidence type="ECO:0000256" key="10">
    <source>
        <dbReference type="ARBA" id="ARBA00022576"/>
    </source>
</evidence>
<comment type="subcellular location">
    <subcellularLocation>
        <location evidence="3">Cytoplasmic vesicle membrane</location>
        <topology evidence="3">Single-pass type I membrane protein</topology>
    </subcellularLocation>
    <subcellularLocation>
        <location evidence="4">Golgi apparatus membrane</location>
        <topology evidence="4">Single-pass type I membrane protein</topology>
    </subcellularLocation>
    <subcellularLocation>
        <location evidence="2">Mitochondrion membrane</location>
        <topology evidence="2">Single-pass membrane protein</topology>
    </subcellularLocation>
</comment>
<dbReference type="HOGENOM" id="CLU_305452_0_0_1"/>
<dbReference type="InterPro" id="IPR018939">
    <property type="entry name" value="Autophagy-rel_prot_27"/>
</dbReference>
<feature type="transmembrane region" description="Helical" evidence="24">
    <location>
        <begin position="312"/>
        <end position="332"/>
    </location>
</feature>
<feature type="region of interest" description="Disordered" evidence="23">
    <location>
        <begin position="75"/>
        <end position="110"/>
    </location>
</feature>
<evidence type="ECO:0000256" key="15">
    <source>
        <dbReference type="ARBA" id="ARBA00022898"/>
    </source>
</evidence>
<dbReference type="Pfam" id="PF09451">
    <property type="entry name" value="ATG27"/>
    <property type="match status" value="2"/>
</dbReference>
<feature type="signal peptide" evidence="25">
    <location>
        <begin position="1"/>
        <end position="20"/>
    </location>
</feature>
<name>T5ANU8_OPHSC</name>
<dbReference type="InterPro" id="IPR009011">
    <property type="entry name" value="Man6P_isomerase_rcpt-bd_dom_sf"/>
</dbReference>
<dbReference type="EC" id="2.6.1.11" evidence="8"/>
<proteinExistence type="inferred from homology"/>
<keyword evidence="18" id="KW-0333">Golgi apparatus</keyword>
<dbReference type="GO" id="GO:0003992">
    <property type="term" value="F:N2-acetyl-L-ornithine:2-oxoglutarate 5-aminotransferase activity"/>
    <property type="evidence" value="ECO:0007669"/>
    <property type="project" value="UniProtKB-EC"/>
</dbReference>
<gene>
    <name evidence="27" type="ORF">OCS_00174</name>
</gene>
<feature type="chain" id="PRO_5004597062" description="Autophagy-related protein 27" evidence="25">
    <location>
        <begin position="21"/>
        <end position="971"/>
    </location>
</feature>
<evidence type="ECO:0000256" key="22">
    <source>
        <dbReference type="ARBA" id="ARBA00023329"/>
    </source>
</evidence>
<dbReference type="GO" id="GO:0042802">
    <property type="term" value="F:identical protein binding"/>
    <property type="evidence" value="ECO:0007669"/>
    <property type="project" value="TreeGrafter"/>
</dbReference>
<dbReference type="Gene3D" id="2.70.130.10">
    <property type="entry name" value="Mannose-6-phosphate receptor binding domain"/>
    <property type="match status" value="1"/>
</dbReference>
<dbReference type="GO" id="GO:0030170">
    <property type="term" value="F:pyridoxal phosphate binding"/>
    <property type="evidence" value="ECO:0007669"/>
    <property type="project" value="InterPro"/>
</dbReference>
<accession>T5ANU8</accession>
<evidence type="ECO:0000256" key="11">
    <source>
        <dbReference type="ARBA" id="ARBA00022605"/>
    </source>
</evidence>
<evidence type="ECO:0000256" key="24">
    <source>
        <dbReference type="SAM" id="Phobius"/>
    </source>
</evidence>
<keyword evidence="14 25" id="KW-0732">Signal</keyword>
<dbReference type="GO" id="GO:0005759">
    <property type="term" value="C:mitochondrial matrix"/>
    <property type="evidence" value="ECO:0007669"/>
    <property type="project" value="TreeGrafter"/>
</dbReference>
<evidence type="ECO:0000256" key="25">
    <source>
        <dbReference type="SAM" id="SignalP"/>
    </source>
</evidence>
<sequence>MYPPQLSALALVALVAPLRSVAMLRCENVRVDGHSFDLSQLGGPHSVVTSRYESIPDAHHNVTYTLDIGKPLKKSGKVKKTEECPNGTRGEFPHPHPSSKSSPPPPPIAAQANRWTVCAIGRFLQGETNAVAEVVAIAGSLENVGGSQFEYDATRLKTSDSNSDSQKEGLRLVLKGGKHPLDGPVQERREQRAVVEFLCDPNKKGDEGEWDAEDKYEKEGGQHRRADDKKGDDKKGDDKNGDDKKGDSEKSAIEHQLKKEGAALIWESYEKEKDADVLRLSWHTKFACEKRDGNDGKDKDGKDDNGNGSSHWGFFTWFVIIGFLGIASYLIFGSWLNYNRYGARGWDLLPHGDTLRDVPYLLKDWTRRVLNTVQGTGSRGGYSAVGVVGSRSPSLGLHPPVSRPVLHQLHLLLRRKDFALVRVNRRPVLRGKLYEYVSLREEQGAREVTWLRPHANMWVVMMLTSDTGHGIDKDSTKLSHGPTRLIALSIPSFLALHSRDSGKMLPLRRQSTALACSWAARAPRVSRRSFVSATAASSSLAESVQQTIQRDASLPNPDPKPDSLSAALVNEHAPFMVATYARPPPVFVQGEGSWLWDIENRKYLDFTAGIAVTSLGHCDAGFTRILADQAKTLVHASNLYYNPWTGALSKLLIEKTLESGCMRDANAVFVCNSGSEANEAAIKFARKVGKVADPSGGKHDLVSFNNAFHGRTMGSLSATHNPKYQEPFSPMVPGFRQAQYNDIDGIPAAVTEKTCGVIVEPIQGEGGVQTASPEFLVALAKRCREVGAVLIYDEIQCGLSRTGTFWAHGNLPKEAHPDILTTAKALGNGYPVGAVLVNKTVGDKIKVGDHGTTFGGNPLACRLAHYMVSRLSEPQLQRDVLAKSKVFRGRFQRLQARFPDLVGEIRGRGLILGLQLTEDPTNIVQAARERGLLVITAGTKTLRFVPSLTMTNEEINTGLDMLEEAIAATRI</sequence>
<evidence type="ECO:0000256" key="16">
    <source>
        <dbReference type="ARBA" id="ARBA00022989"/>
    </source>
</evidence>
<dbReference type="GO" id="GO:0031966">
    <property type="term" value="C:mitochondrial membrane"/>
    <property type="evidence" value="ECO:0007669"/>
    <property type="project" value="UniProtKB-SubCell"/>
</dbReference>
<dbReference type="InterPro" id="IPR050103">
    <property type="entry name" value="Class-III_PLP-dep_AT"/>
</dbReference>
<evidence type="ECO:0000256" key="20">
    <source>
        <dbReference type="ARBA" id="ARBA00023136"/>
    </source>
</evidence>
<dbReference type="GO" id="GO:0006914">
    <property type="term" value="P:autophagy"/>
    <property type="evidence" value="ECO:0007669"/>
    <property type="project" value="UniProtKB-KW"/>
</dbReference>
<comment type="similarity">
    <text evidence="6">Belongs to the ATG27 family.</text>
</comment>
<keyword evidence="19" id="KW-0496">Mitochondrion</keyword>
<dbReference type="InterPro" id="IPR015421">
    <property type="entry name" value="PyrdxlP-dep_Trfase_major"/>
</dbReference>
<dbReference type="Pfam" id="PF00202">
    <property type="entry name" value="Aminotran_3"/>
    <property type="match status" value="1"/>
</dbReference>
<feature type="compositionally biased region" description="Basic and acidic residues" evidence="23">
    <location>
        <begin position="201"/>
        <end position="253"/>
    </location>
</feature>
<evidence type="ECO:0000256" key="5">
    <source>
        <dbReference type="ARBA" id="ARBA00005024"/>
    </source>
</evidence>
<feature type="domain" description="MRH" evidence="26">
    <location>
        <begin position="24"/>
        <end position="290"/>
    </location>
</feature>
<dbReference type="Gene3D" id="3.40.640.10">
    <property type="entry name" value="Type I PLP-dependent aspartate aminotransferase-like (Major domain)"/>
    <property type="match status" value="1"/>
</dbReference>
<dbReference type="eggNOG" id="KOG1401">
    <property type="taxonomic scope" value="Eukaryota"/>
</dbReference>
<dbReference type="InterPro" id="IPR015422">
    <property type="entry name" value="PyrdxlP-dep_Trfase_small"/>
</dbReference>
<keyword evidence="12 27" id="KW-0808">Transferase</keyword>
<evidence type="ECO:0000256" key="23">
    <source>
        <dbReference type="SAM" id="MobiDB-lite"/>
    </source>
</evidence>
<dbReference type="GO" id="GO:0000139">
    <property type="term" value="C:Golgi membrane"/>
    <property type="evidence" value="ECO:0007669"/>
    <property type="project" value="UniProtKB-SubCell"/>
</dbReference>
<keyword evidence="15" id="KW-0663">Pyridoxal phosphate</keyword>
<dbReference type="HAMAP" id="MF_01107">
    <property type="entry name" value="ArgD_aminotrans_3"/>
    <property type="match status" value="1"/>
</dbReference>
<dbReference type="FunFam" id="3.40.640.10:FF:000004">
    <property type="entry name" value="Acetylornithine aminotransferase"/>
    <property type="match status" value="1"/>
</dbReference>
<evidence type="ECO:0000256" key="7">
    <source>
        <dbReference type="ARBA" id="ARBA00008954"/>
    </source>
</evidence>
<dbReference type="OrthoDB" id="5419315at2759"/>
<protein>
    <recommendedName>
        <fullName evidence="9">Autophagy-related protein 27</fullName>
        <ecNumber evidence="8">2.6.1.11</ecNumber>
    </recommendedName>
</protein>
<dbReference type="PANTHER" id="PTHR11986">
    <property type="entry name" value="AMINOTRANSFERASE CLASS III"/>
    <property type="match status" value="1"/>
</dbReference>
<comment type="pathway">
    <text evidence="5">Amino-acid biosynthesis; L-arginine biosynthesis; N(2)-acetyl-L-ornithine from L-glutamate: step 4/4.</text>
</comment>
<evidence type="ECO:0000256" key="18">
    <source>
        <dbReference type="ARBA" id="ARBA00023034"/>
    </source>
</evidence>
<evidence type="ECO:0000313" key="27">
    <source>
        <dbReference type="EMBL" id="EQL04101.1"/>
    </source>
</evidence>
<evidence type="ECO:0000256" key="4">
    <source>
        <dbReference type="ARBA" id="ARBA00004614"/>
    </source>
</evidence>
<dbReference type="InterPro" id="IPR044865">
    <property type="entry name" value="MRH_dom"/>
</dbReference>
<keyword evidence="21" id="KW-1015">Disulfide bond</keyword>
<evidence type="ECO:0000256" key="21">
    <source>
        <dbReference type="ARBA" id="ARBA00023157"/>
    </source>
</evidence>
<dbReference type="AlphaFoldDB" id="T5ANU8"/>
<keyword evidence="20 24" id="KW-0472">Membrane</keyword>
<dbReference type="EMBL" id="KE652179">
    <property type="protein sequence ID" value="EQL04101.1"/>
    <property type="molecule type" value="Genomic_DNA"/>
</dbReference>
<dbReference type="UniPathway" id="UPA00068">
    <property type="reaction ID" value="UER00109"/>
</dbReference>
<dbReference type="PROSITE" id="PS00600">
    <property type="entry name" value="AA_TRANSFER_CLASS_3"/>
    <property type="match status" value="1"/>
</dbReference>
<dbReference type="GO" id="GO:0030659">
    <property type="term" value="C:cytoplasmic vesicle membrane"/>
    <property type="evidence" value="ECO:0007669"/>
    <property type="project" value="UniProtKB-SubCell"/>
</dbReference>
<keyword evidence="22" id="KW-0968">Cytoplasmic vesicle</keyword>
<evidence type="ECO:0000256" key="8">
    <source>
        <dbReference type="ARBA" id="ARBA00012919"/>
    </source>
</evidence>
<evidence type="ECO:0000256" key="14">
    <source>
        <dbReference type="ARBA" id="ARBA00022729"/>
    </source>
</evidence>
<evidence type="ECO:0000256" key="17">
    <source>
        <dbReference type="ARBA" id="ARBA00023006"/>
    </source>
</evidence>
<dbReference type="NCBIfam" id="TIGR00707">
    <property type="entry name" value="argD"/>
    <property type="match status" value="1"/>
</dbReference>
<evidence type="ECO:0000256" key="3">
    <source>
        <dbReference type="ARBA" id="ARBA00004358"/>
    </source>
</evidence>
<dbReference type="SUPFAM" id="SSF53383">
    <property type="entry name" value="PLP-dependent transferases"/>
    <property type="match status" value="1"/>
</dbReference>
<dbReference type="Proteomes" id="UP000019374">
    <property type="component" value="Unassembled WGS sequence"/>
</dbReference>
<feature type="region of interest" description="Disordered" evidence="23">
    <location>
        <begin position="200"/>
        <end position="253"/>
    </location>
</feature>
<keyword evidence="11" id="KW-0028">Amino-acid biosynthesis</keyword>
<keyword evidence="13 24" id="KW-0812">Transmembrane</keyword>
<keyword evidence="16 24" id="KW-1133">Transmembrane helix</keyword>
<evidence type="ECO:0000256" key="19">
    <source>
        <dbReference type="ARBA" id="ARBA00023128"/>
    </source>
</evidence>
<organism evidence="27 28">
    <name type="scientific">Ophiocordyceps sinensis (strain Co18 / CGMCC 3.14243)</name>
    <name type="common">Yarsagumba caterpillar fungus</name>
    <name type="synonym">Hirsutella sinensis</name>
    <dbReference type="NCBI Taxonomy" id="911162"/>
    <lineage>
        <taxon>Eukaryota</taxon>
        <taxon>Fungi</taxon>
        <taxon>Dikarya</taxon>
        <taxon>Ascomycota</taxon>
        <taxon>Pezizomycotina</taxon>
        <taxon>Sordariomycetes</taxon>
        <taxon>Hypocreomycetidae</taxon>
        <taxon>Hypocreales</taxon>
        <taxon>Ophiocordycipitaceae</taxon>
        <taxon>Ophiocordyceps</taxon>
    </lineage>
</organism>
<dbReference type="InterPro" id="IPR004636">
    <property type="entry name" value="AcOrn/SuccOrn_fam"/>
</dbReference>
<keyword evidence="17" id="KW-0072">Autophagy</keyword>
<evidence type="ECO:0000259" key="26">
    <source>
        <dbReference type="PROSITE" id="PS51914"/>
    </source>
</evidence>
<reference evidence="27 28" key="1">
    <citation type="journal article" date="2013" name="Chin. Sci. Bull.">
        <title>Genome survey uncovers the secrets of sex and lifestyle in caterpillar fungus.</title>
        <authorList>
            <person name="Hu X."/>
            <person name="Zhang Y."/>
            <person name="Xiao G."/>
            <person name="Zheng P."/>
            <person name="Xia Y."/>
            <person name="Zhang X."/>
            <person name="St Leger R.J."/>
            <person name="Liu X."/>
            <person name="Wang C."/>
        </authorList>
    </citation>
    <scope>NUCLEOTIDE SEQUENCE [LARGE SCALE GENOMIC DNA]</scope>
    <source>
        <strain evidence="28">Co18 / CGMCC 3.14243</strain>
        <tissue evidence="27">Fruit-body</tissue>
    </source>
</reference>
<evidence type="ECO:0000313" key="28">
    <source>
        <dbReference type="Proteomes" id="UP000019374"/>
    </source>
</evidence>
<evidence type="ECO:0000256" key="12">
    <source>
        <dbReference type="ARBA" id="ARBA00022679"/>
    </source>
</evidence>
<dbReference type="InterPro" id="IPR005814">
    <property type="entry name" value="Aminotrans_3"/>
</dbReference>